<evidence type="ECO:0000256" key="1">
    <source>
        <dbReference type="ARBA" id="ARBA00009184"/>
    </source>
</evidence>
<evidence type="ECO:0000313" key="4">
    <source>
        <dbReference type="Proteomes" id="UP001597120"/>
    </source>
</evidence>
<dbReference type="PANTHER" id="PTHR43344">
    <property type="entry name" value="PHOSPHOSERINE PHOSPHATASE"/>
    <property type="match status" value="1"/>
</dbReference>
<organism evidence="3 4">
    <name type="scientific">Paenibacillus residui</name>
    <dbReference type="NCBI Taxonomy" id="629724"/>
    <lineage>
        <taxon>Bacteria</taxon>
        <taxon>Bacillati</taxon>
        <taxon>Bacillota</taxon>
        <taxon>Bacilli</taxon>
        <taxon>Bacillales</taxon>
        <taxon>Paenibacillaceae</taxon>
        <taxon>Paenibacillus</taxon>
    </lineage>
</organism>
<dbReference type="InterPro" id="IPR036412">
    <property type="entry name" value="HAD-like_sf"/>
</dbReference>
<dbReference type="NCBIfam" id="TIGR01489">
    <property type="entry name" value="DKMTPPase-SF"/>
    <property type="match status" value="1"/>
</dbReference>
<sequence length="240" mass="27339">MSKLAVVTDFDGTLMQQDVGDLLMKTAEVEKEPAVVEAYRQFDAGQVGSMEVARTSYSFLADRKSLVDDVIRQINPREGAADFLDFCRKHGIPVTILSDGMEYYIREIIRKFDYQVEQIISNPIYYTEDGGYRLDFQNENEACKWCGCCKADVVRKLKQEGYHVLYIGDGTSDYYGSGFADWIFARARLAGYLEEAGEAYFPFETFHDVLKVIEPDLDKFLSGEASGKRMVPNTFCLFEE</sequence>
<proteinExistence type="inferred from homology"/>
<keyword evidence="4" id="KW-1185">Reference proteome</keyword>
<dbReference type="Gene3D" id="3.40.50.1000">
    <property type="entry name" value="HAD superfamily/HAD-like"/>
    <property type="match status" value="1"/>
</dbReference>
<dbReference type="InterPro" id="IPR050582">
    <property type="entry name" value="HAD-like_SerB"/>
</dbReference>
<dbReference type="GO" id="GO:0016787">
    <property type="term" value="F:hydrolase activity"/>
    <property type="evidence" value="ECO:0007669"/>
    <property type="project" value="UniProtKB-KW"/>
</dbReference>
<keyword evidence="2 3" id="KW-0378">Hydrolase</keyword>
<dbReference type="PANTHER" id="PTHR43344:SF21">
    <property type="entry name" value="POLYOL PHOSPHATE PHOSPHATASE PYP1"/>
    <property type="match status" value="1"/>
</dbReference>
<comment type="caution">
    <text evidence="3">The sequence shown here is derived from an EMBL/GenBank/DDBJ whole genome shotgun (WGS) entry which is preliminary data.</text>
</comment>
<comment type="similarity">
    <text evidence="1">Belongs to the HAD-like hydrolase superfamily. SerB family.</text>
</comment>
<dbReference type="EC" id="3.1.3.-" evidence="3"/>
<dbReference type="RefSeq" id="WP_379285874.1">
    <property type="nucleotide sequence ID" value="NZ_JBHTIU010000008.1"/>
</dbReference>
<dbReference type="InterPro" id="IPR023214">
    <property type="entry name" value="HAD_sf"/>
</dbReference>
<dbReference type="Proteomes" id="UP001597120">
    <property type="component" value="Unassembled WGS sequence"/>
</dbReference>
<evidence type="ECO:0000256" key="2">
    <source>
        <dbReference type="ARBA" id="ARBA00022801"/>
    </source>
</evidence>
<dbReference type="NCBIfam" id="TIGR01488">
    <property type="entry name" value="HAD-SF-IB"/>
    <property type="match status" value="1"/>
</dbReference>
<reference evidence="4" key="1">
    <citation type="journal article" date="2019" name="Int. J. Syst. Evol. Microbiol.">
        <title>The Global Catalogue of Microorganisms (GCM) 10K type strain sequencing project: providing services to taxonomists for standard genome sequencing and annotation.</title>
        <authorList>
            <consortium name="The Broad Institute Genomics Platform"/>
            <consortium name="The Broad Institute Genome Sequencing Center for Infectious Disease"/>
            <person name="Wu L."/>
            <person name="Ma J."/>
        </authorList>
    </citation>
    <scope>NUCLEOTIDE SEQUENCE [LARGE SCALE GENOMIC DNA]</scope>
    <source>
        <strain evidence="4">CCUG 57263</strain>
    </source>
</reference>
<protein>
    <submittedName>
        <fullName evidence="3">MtnX-like HAD-IB family phosphatase</fullName>
        <ecNumber evidence="3">3.1.3.-</ecNumber>
    </submittedName>
</protein>
<evidence type="ECO:0000313" key="3">
    <source>
        <dbReference type="EMBL" id="MFD0868015.1"/>
    </source>
</evidence>
<name>A0ABW3D3W6_9BACL</name>
<accession>A0ABW3D3W6</accession>
<dbReference type="InterPro" id="IPR006384">
    <property type="entry name" value="HAD_hydro_PyrdxlP_Pase-like"/>
</dbReference>
<gene>
    <name evidence="3" type="ORF">ACFQ03_02555</name>
</gene>
<dbReference type="SUPFAM" id="SSF56784">
    <property type="entry name" value="HAD-like"/>
    <property type="match status" value="1"/>
</dbReference>
<dbReference type="Pfam" id="PF12710">
    <property type="entry name" value="HAD"/>
    <property type="match status" value="1"/>
</dbReference>
<dbReference type="Gene3D" id="3.90.1470.20">
    <property type="match status" value="1"/>
</dbReference>
<dbReference type="EMBL" id="JBHTIU010000008">
    <property type="protein sequence ID" value="MFD0868015.1"/>
    <property type="molecule type" value="Genomic_DNA"/>
</dbReference>